<feature type="region of interest" description="Disordered" evidence="1">
    <location>
        <begin position="1"/>
        <end position="35"/>
    </location>
</feature>
<dbReference type="AlphaFoldDB" id="A0A1R1XHV8"/>
<keyword evidence="4" id="KW-1185">Reference proteome</keyword>
<organism evidence="2 4">
    <name type="scientific">Smittium culicis</name>
    <dbReference type="NCBI Taxonomy" id="133412"/>
    <lineage>
        <taxon>Eukaryota</taxon>
        <taxon>Fungi</taxon>
        <taxon>Fungi incertae sedis</taxon>
        <taxon>Zoopagomycota</taxon>
        <taxon>Kickxellomycotina</taxon>
        <taxon>Harpellomycetes</taxon>
        <taxon>Harpellales</taxon>
        <taxon>Legeriomycetaceae</taxon>
        <taxon>Smittium</taxon>
    </lineage>
</organism>
<evidence type="ECO:0000256" key="1">
    <source>
        <dbReference type="SAM" id="MobiDB-lite"/>
    </source>
</evidence>
<accession>A0A1R1XHV8</accession>
<gene>
    <name evidence="3" type="ORF">AYI70_g7373</name>
    <name evidence="2" type="ORF">AYI70_g8032</name>
</gene>
<dbReference type="Proteomes" id="UP000187283">
    <property type="component" value="Unassembled WGS sequence"/>
</dbReference>
<dbReference type="EMBL" id="LSSN01003164">
    <property type="protein sequence ID" value="OMJ14201.1"/>
    <property type="molecule type" value="Genomic_DNA"/>
</dbReference>
<evidence type="ECO:0000313" key="4">
    <source>
        <dbReference type="Proteomes" id="UP000187283"/>
    </source>
</evidence>
<evidence type="ECO:0000313" key="2">
    <source>
        <dbReference type="EMBL" id="OMJ14201.1"/>
    </source>
</evidence>
<dbReference type="EMBL" id="LSSN01002721">
    <property type="protein sequence ID" value="OMJ15290.1"/>
    <property type="molecule type" value="Genomic_DNA"/>
</dbReference>
<sequence length="101" mass="11100">MGQIRQSVLVPTMESDRSASSKGPPRAIHDTTSESNEYIRNMFPRPDGAINLTDASSLCNNCSAGSKKRKATALGKILLDFDGLEEQWRFIELKGIEICAI</sequence>
<evidence type="ECO:0000313" key="3">
    <source>
        <dbReference type="EMBL" id="OMJ15290.1"/>
    </source>
</evidence>
<proteinExistence type="predicted"/>
<name>A0A1R1XHV8_9FUNG</name>
<reference evidence="2 4" key="1">
    <citation type="submission" date="2017-01" db="EMBL/GenBank/DDBJ databases">
        <authorList>
            <person name="Mah S.A."/>
            <person name="Swanson W.J."/>
            <person name="Moy G.W."/>
            <person name="Vacquier V.D."/>
        </authorList>
    </citation>
    <scope>NUCLEOTIDE SEQUENCE [LARGE SCALE GENOMIC DNA]</scope>
    <source>
        <strain evidence="2 4">GSMNP</strain>
    </source>
</reference>
<protein>
    <submittedName>
        <fullName evidence="2">Uncharacterized protein</fullName>
    </submittedName>
</protein>
<comment type="caution">
    <text evidence="2">The sequence shown here is derived from an EMBL/GenBank/DDBJ whole genome shotgun (WGS) entry which is preliminary data.</text>
</comment>